<dbReference type="Proteomes" id="UP000186029">
    <property type="component" value="Unassembled WGS sequence"/>
</dbReference>
<dbReference type="EMBL" id="MFAC01000028">
    <property type="protein sequence ID" value="OGD66574.1"/>
    <property type="molecule type" value="Genomic_DNA"/>
</dbReference>
<dbReference type="SUPFAM" id="SSF53178">
    <property type="entry name" value="Peptidyl-tRNA hydrolase-like"/>
    <property type="match status" value="1"/>
</dbReference>
<gene>
    <name evidence="4" type="ORF">A2Z61_00160</name>
</gene>
<evidence type="ECO:0000313" key="5">
    <source>
        <dbReference type="Proteomes" id="UP000186029"/>
    </source>
</evidence>
<name>A0A1F5EH90_9BACT</name>
<protein>
    <recommendedName>
        <fullName evidence="6">Peptidyl-tRNA hydrolase</fullName>
    </recommendedName>
</protein>
<evidence type="ECO:0000313" key="4">
    <source>
        <dbReference type="EMBL" id="OGD66574.1"/>
    </source>
</evidence>
<dbReference type="PANTHER" id="PTHR17224">
    <property type="entry name" value="PEPTIDYL-TRNA HYDROLASE"/>
    <property type="match status" value="1"/>
</dbReference>
<dbReference type="Pfam" id="PF01195">
    <property type="entry name" value="Pept_tRNA_hydro"/>
    <property type="match status" value="1"/>
</dbReference>
<dbReference type="PANTHER" id="PTHR17224:SF1">
    <property type="entry name" value="PEPTIDYL-TRNA HYDROLASE"/>
    <property type="match status" value="1"/>
</dbReference>
<dbReference type="InterPro" id="IPR036416">
    <property type="entry name" value="Pept_tRNA_hydro_sf"/>
</dbReference>
<dbReference type="AlphaFoldDB" id="A0A1F5EH90"/>
<proteinExistence type="predicted"/>
<dbReference type="GO" id="GO:0000049">
    <property type="term" value="F:tRNA binding"/>
    <property type="evidence" value="ECO:0007669"/>
    <property type="project" value="UniProtKB-KW"/>
</dbReference>
<keyword evidence="2" id="KW-0378">Hydrolase</keyword>
<accession>A0A1F5EH90</accession>
<keyword evidence="3" id="KW-0694">RNA-binding</keyword>
<dbReference type="NCBIfam" id="TIGR00447">
    <property type="entry name" value="pth"/>
    <property type="match status" value="1"/>
</dbReference>
<evidence type="ECO:0000256" key="1">
    <source>
        <dbReference type="ARBA" id="ARBA00022555"/>
    </source>
</evidence>
<keyword evidence="1" id="KW-0820">tRNA-binding</keyword>
<dbReference type="GO" id="GO:0004045">
    <property type="term" value="F:peptidyl-tRNA hydrolase activity"/>
    <property type="evidence" value="ECO:0007669"/>
    <property type="project" value="InterPro"/>
</dbReference>
<dbReference type="InterPro" id="IPR001328">
    <property type="entry name" value="Pept_tRNA_hydro"/>
</dbReference>
<evidence type="ECO:0000256" key="3">
    <source>
        <dbReference type="ARBA" id="ARBA00022884"/>
    </source>
</evidence>
<comment type="caution">
    <text evidence="4">The sequence shown here is derived from an EMBL/GenBank/DDBJ whole genome shotgun (WGS) entry which is preliminary data.</text>
</comment>
<evidence type="ECO:0008006" key="6">
    <source>
        <dbReference type="Google" id="ProtNLM"/>
    </source>
</evidence>
<dbReference type="CDD" id="cd00462">
    <property type="entry name" value="PTH"/>
    <property type="match status" value="1"/>
</dbReference>
<reference evidence="4 5" key="1">
    <citation type="journal article" date="2016" name="Nat. Commun.">
        <title>Thousands of microbial genomes shed light on interconnected biogeochemical processes in an aquifer system.</title>
        <authorList>
            <person name="Anantharaman K."/>
            <person name="Brown C.T."/>
            <person name="Hug L.A."/>
            <person name="Sharon I."/>
            <person name="Castelle C.J."/>
            <person name="Probst A.J."/>
            <person name="Thomas B.C."/>
            <person name="Singh A."/>
            <person name="Wilkins M.J."/>
            <person name="Karaoz U."/>
            <person name="Brodie E.L."/>
            <person name="Williams K.H."/>
            <person name="Hubbard S.S."/>
            <person name="Banfield J.F."/>
        </authorList>
    </citation>
    <scope>NUCLEOTIDE SEQUENCE [LARGE SCALE GENOMIC DNA]</scope>
</reference>
<organism evidence="4 5">
    <name type="scientific">Candidatus Campbellbacteria bacterium RIFCSPLOWO2_02_35_12</name>
    <dbReference type="NCBI Taxonomy" id="1797580"/>
    <lineage>
        <taxon>Bacteria</taxon>
        <taxon>Candidatus Campbelliibacteriota</taxon>
    </lineage>
</organism>
<dbReference type="STRING" id="1797580.A2Z61_00160"/>
<sequence length="195" mass="21558">MFYIIGLGNPGEEYKNSRHNTGVLSVEHFAKKNDMKVFNADKRIKAIVSMGKIGKEKTMLILPQTFMNKSGLSAGKVIISGKKAENLIVIYDDLALPLGKFRISFGRGSGGHKGAESVARAVKTKDFIRVRIGIAQSTLSGKIKKMKSEKDIINFILGDFSKKEIFMLKTVFKNVTGALEIIIKEGRAKAMNIYN</sequence>
<evidence type="ECO:0000256" key="2">
    <source>
        <dbReference type="ARBA" id="ARBA00022801"/>
    </source>
</evidence>
<dbReference type="Gene3D" id="3.40.50.1470">
    <property type="entry name" value="Peptidyl-tRNA hydrolase"/>
    <property type="match status" value="1"/>
</dbReference>